<gene>
    <name evidence="1" type="ORF">KPL71_014064</name>
</gene>
<organism evidence="1 2">
    <name type="scientific">Citrus sinensis</name>
    <name type="common">Sweet orange</name>
    <name type="synonym">Citrus aurantium var. sinensis</name>
    <dbReference type="NCBI Taxonomy" id="2711"/>
    <lineage>
        <taxon>Eukaryota</taxon>
        <taxon>Viridiplantae</taxon>
        <taxon>Streptophyta</taxon>
        <taxon>Embryophyta</taxon>
        <taxon>Tracheophyta</taxon>
        <taxon>Spermatophyta</taxon>
        <taxon>Magnoliopsida</taxon>
        <taxon>eudicotyledons</taxon>
        <taxon>Gunneridae</taxon>
        <taxon>Pentapetalae</taxon>
        <taxon>rosids</taxon>
        <taxon>malvids</taxon>
        <taxon>Sapindales</taxon>
        <taxon>Rutaceae</taxon>
        <taxon>Aurantioideae</taxon>
        <taxon>Citrus</taxon>
    </lineage>
</organism>
<reference evidence="2" key="1">
    <citation type="journal article" date="2023" name="Hortic. Res.">
        <title>A chromosome-level phased genome enabling allele-level studies in sweet orange: a case study on citrus Huanglongbing tolerance.</title>
        <authorList>
            <person name="Wu B."/>
            <person name="Yu Q."/>
            <person name="Deng Z."/>
            <person name="Duan Y."/>
            <person name="Luo F."/>
            <person name="Gmitter F. Jr."/>
        </authorList>
    </citation>
    <scope>NUCLEOTIDE SEQUENCE [LARGE SCALE GENOMIC DNA]</scope>
    <source>
        <strain evidence="2">cv. Valencia</strain>
    </source>
</reference>
<keyword evidence="2" id="KW-1185">Reference proteome</keyword>
<accession>A0ACB8K919</accession>
<protein>
    <submittedName>
        <fullName evidence="1">Uncharacterized protein</fullName>
    </submittedName>
</protein>
<dbReference type="EMBL" id="CM039174">
    <property type="protein sequence ID" value="KAH9750899.1"/>
    <property type="molecule type" value="Genomic_DNA"/>
</dbReference>
<sequence length="269" mass="31623">MQLELCNRKYEPTLGMLFDSHEEMFAFYKACGKQEGFPVKVQSTKKGTYKDRLKNVFWADSRSRVAYKYFGDVITFDTKYLTNKYDMPFAPFVGVNHHDQSNLLGCRLISHENTETFMWLFEAWLSCMSDSPPLGIITDQDKAMQKAIENFFPTTRHRWCLWHIMKKVPEKLGAFKECEGIISSLLSAVYDSLGSTAFEKAWHDMITEYDLWDNDWLNGLYDERHAFAVLIRNSVEVLPEVYILSRWRKDVRRCYSKMKVSYNVQNLSI</sequence>
<name>A0ACB8K919_CITSI</name>
<comment type="caution">
    <text evidence="1">The sequence shown here is derived from an EMBL/GenBank/DDBJ whole genome shotgun (WGS) entry which is preliminary data.</text>
</comment>
<proteinExistence type="predicted"/>
<evidence type="ECO:0000313" key="2">
    <source>
        <dbReference type="Proteomes" id="UP000829398"/>
    </source>
</evidence>
<evidence type="ECO:0000313" key="1">
    <source>
        <dbReference type="EMBL" id="KAH9750899.1"/>
    </source>
</evidence>
<dbReference type="Proteomes" id="UP000829398">
    <property type="component" value="Chromosome 5"/>
</dbReference>